<organism evidence="2 3">
    <name type="scientific">Smittium culicis</name>
    <dbReference type="NCBI Taxonomy" id="133412"/>
    <lineage>
        <taxon>Eukaryota</taxon>
        <taxon>Fungi</taxon>
        <taxon>Fungi incertae sedis</taxon>
        <taxon>Zoopagomycota</taxon>
        <taxon>Kickxellomycotina</taxon>
        <taxon>Harpellomycetes</taxon>
        <taxon>Harpellales</taxon>
        <taxon>Legeriomycetaceae</taxon>
        <taxon>Smittium</taxon>
    </lineage>
</organism>
<feature type="chain" id="PRO_5012096588" evidence="1">
    <location>
        <begin position="17"/>
        <end position="423"/>
    </location>
</feature>
<evidence type="ECO:0000256" key="1">
    <source>
        <dbReference type="SAM" id="SignalP"/>
    </source>
</evidence>
<evidence type="ECO:0000313" key="3">
    <source>
        <dbReference type="Proteomes" id="UP000187283"/>
    </source>
</evidence>
<dbReference type="EMBL" id="LSSN01000028">
    <property type="protein sequence ID" value="OMJ26357.1"/>
    <property type="molecule type" value="Genomic_DNA"/>
</dbReference>
<dbReference type="AlphaFoldDB" id="A0A1R1YHG5"/>
<evidence type="ECO:0000313" key="2">
    <source>
        <dbReference type="EMBL" id="OMJ26357.1"/>
    </source>
</evidence>
<dbReference type="Proteomes" id="UP000187283">
    <property type="component" value="Unassembled WGS sequence"/>
</dbReference>
<protein>
    <submittedName>
        <fullName evidence="2">Uncharacterized protein</fullName>
    </submittedName>
</protein>
<feature type="signal peptide" evidence="1">
    <location>
        <begin position="1"/>
        <end position="16"/>
    </location>
</feature>
<gene>
    <name evidence="2" type="ORF">AYI70_g239</name>
</gene>
<keyword evidence="3" id="KW-1185">Reference proteome</keyword>
<dbReference type="OrthoDB" id="10406459at2759"/>
<sequence length="423" mass="46803">MTKLNILFLAISSVAALTSNLNTTAVYKPLYKNGKNTVVRKIEVDLPSYESVHEEAKASKLVYEPNTISTTGWSAGNLEFLSTKKFDGNEIICRNCAANRNEELEVSDIPGFGKCIGGFCEYQSTNCYYNIQQKYWWKCKPDEINNKNKIVKKNNDNCETWKSIVPFTVVSNGSKKYDLSKPITFPCNKDGFDMDLDIETTDDLYLMLSDKKVYSPTDKVVEISFNFKDKIYKITERVVGSASGGSQSSGGSRAFNGRIRISYTGSDLNIYINNEGEPFYKIANKTFKALYFAPNSGKVDVTFGYMFCYGQAECDASTAPATIEPTSALPTLTSSAQSVFTSSVQPVLTSSAQPASVTSSSAAASSIQQIEQCDTTKSIVPFTVVSNGYRKYDLSKPITFPCNKDGFDMDLDIETTDDLYLML</sequence>
<proteinExistence type="predicted"/>
<name>A0A1R1YHG5_9FUNG</name>
<keyword evidence="1" id="KW-0732">Signal</keyword>
<reference evidence="2 3" key="1">
    <citation type="submission" date="2017-01" db="EMBL/GenBank/DDBJ databases">
        <authorList>
            <person name="Mah S.A."/>
            <person name="Swanson W.J."/>
            <person name="Moy G.W."/>
            <person name="Vacquier V.D."/>
        </authorList>
    </citation>
    <scope>NUCLEOTIDE SEQUENCE [LARGE SCALE GENOMIC DNA]</scope>
    <source>
        <strain evidence="2 3">GSMNP</strain>
    </source>
</reference>
<feature type="non-terminal residue" evidence="2">
    <location>
        <position position="423"/>
    </location>
</feature>
<accession>A0A1R1YHG5</accession>
<comment type="caution">
    <text evidence="2">The sequence shown here is derived from an EMBL/GenBank/DDBJ whole genome shotgun (WGS) entry which is preliminary data.</text>
</comment>